<dbReference type="PANTHER" id="PTHR11941:SF54">
    <property type="entry name" value="ENOYL-COA HYDRATASE, MITOCHONDRIAL"/>
    <property type="match status" value="1"/>
</dbReference>
<dbReference type="InterPro" id="IPR014748">
    <property type="entry name" value="Enoyl-CoA_hydra_C"/>
</dbReference>
<dbReference type="CDD" id="cd06558">
    <property type="entry name" value="crotonase-like"/>
    <property type="match status" value="1"/>
</dbReference>
<gene>
    <name evidence="3" type="ORF">MOP44_07290</name>
</gene>
<dbReference type="Pfam" id="PF00378">
    <property type="entry name" value="ECH_1"/>
    <property type="match status" value="1"/>
</dbReference>
<evidence type="ECO:0000256" key="1">
    <source>
        <dbReference type="ARBA" id="ARBA00005254"/>
    </source>
</evidence>
<proteinExistence type="inferred from homology"/>
<organism evidence="3 4">
    <name type="scientific">Occallatibacter riparius</name>
    <dbReference type="NCBI Taxonomy" id="1002689"/>
    <lineage>
        <taxon>Bacteria</taxon>
        <taxon>Pseudomonadati</taxon>
        <taxon>Acidobacteriota</taxon>
        <taxon>Terriglobia</taxon>
        <taxon>Terriglobales</taxon>
        <taxon>Acidobacteriaceae</taxon>
        <taxon>Occallatibacter</taxon>
    </lineage>
</organism>
<dbReference type="GO" id="GO:0006635">
    <property type="term" value="P:fatty acid beta-oxidation"/>
    <property type="evidence" value="ECO:0007669"/>
    <property type="project" value="TreeGrafter"/>
</dbReference>
<dbReference type="EMBL" id="CP093313">
    <property type="protein sequence ID" value="UWZ85739.1"/>
    <property type="molecule type" value="Genomic_DNA"/>
</dbReference>
<sequence>MEFHNLRLELRPPIAVVTLDRPKVLNALNAATFSELSAAFETLAADASIGVILLTGAGGRAFAAGADISELSSASTPETGRAFALKGQQVFRRIETLGKPVIACIQGFTLGGGCELALACTFRIASDDARLGQPEVKLGVIAGYGGTQRLPRLVGRGAALKLLLTGEIINAQEALRIGLVDEVVPAAELMTRAEALAHSIAANAPLALAETLQIVDEGLSLPLELAVLREADSFGRLCATRDKAEGTAAFLAKRPATWKGE</sequence>
<dbReference type="Gene3D" id="1.10.12.10">
    <property type="entry name" value="Lyase 2-enoyl-coa Hydratase, Chain A, domain 2"/>
    <property type="match status" value="1"/>
</dbReference>
<dbReference type="KEGG" id="orp:MOP44_07290"/>
<evidence type="ECO:0000313" key="4">
    <source>
        <dbReference type="Proteomes" id="UP001059380"/>
    </source>
</evidence>
<comment type="similarity">
    <text evidence="1">Belongs to the enoyl-CoA hydratase/isomerase family.</text>
</comment>
<reference evidence="3" key="1">
    <citation type="submission" date="2021-04" db="EMBL/GenBank/DDBJ databases">
        <title>Phylogenetic analysis of Acidobacteriaceae.</title>
        <authorList>
            <person name="Qiu L."/>
            <person name="Zhang Q."/>
        </authorList>
    </citation>
    <scope>NUCLEOTIDE SEQUENCE</scope>
    <source>
        <strain evidence="3">DSM 25168</strain>
    </source>
</reference>
<protein>
    <submittedName>
        <fullName evidence="3">Enoyl-CoA hydratase-related protein</fullName>
    </submittedName>
</protein>
<dbReference type="Gene3D" id="3.90.226.10">
    <property type="entry name" value="2-enoyl-CoA Hydratase, Chain A, domain 1"/>
    <property type="match status" value="1"/>
</dbReference>
<dbReference type="GO" id="GO:0016829">
    <property type="term" value="F:lyase activity"/>
    <property type="evidence" value="ECO:0007669"/>
    <property type="project" value="UniProtKB-KW"/>
</dbReference>
<dbReference type="InterPro" id="IPR001753">
    <property type="entry name" value="Enoyl-CoA_hydra/iso"/>
</dbReference>
<accession>A0A9J7BS90</accession>
<dbReference type="Proteomes" id="UP001059380">
    <property type="component" value="Chromosome"/>
</dbReference>
<dbReference type="SUPFAM" id="SSF52096">
    <property type="entry name" value="ClpP/crotonase"/>
    <property type="match status" value="1"/>
</dbReference>
<dbReference type="AlphaFoldDB" id="A0A9J7BS90"/>
<evidence type="ECO:0000256" key="2">
    <source>
        <dbReference type="ARBA" id="ARBA00023239"/>
    </source>
</evidence>
<keyword evidence="4" id="KW-1185">Reference proteome</keyword>
<evidence type="ECO:0000313" key="3">
    <source>
        <dbReference type="EMBL" id="UWZ85739.1"/>
    </source>
</evidence>
<dbReference type="RefSeq" id="WP_260795333.1">
    <property type="nucleotide sequence ID" value="NZ_CP093313.1"/>
</dbReference>
<name>A0A9J7BS90_9BACT</name>
<keyword evidence="2" id="KW-0456">Lyase</keyword>
<dbReference type="InterPro" id="IPR029045">
    <property type="entry name" value="ClpP/crotonase-like_dom_sf"/>
</dbReference>
<dbReference type="FunFam" id="3.90.226.10:FF:000009">
    <property type="entry name" value="Carnitinyl-CoA dehydratase"/>
    <property type="match status" value="1"/>
</dbReference>
<dbReference type="PANTHER" id="PTHR11941">
    <property type="entry name" value="ENOYL-COA HYDRATASE-RELATED"/>
    <property type="match status" value="1"/>
</dbReference>